<dbReference type="Pfam" id="PF00122">
    <property type="entry name" value="E1-E2_ATPase"/>
    <property type="match status" value="1"/>
</dbReference>
<dbReference type="InterPro" id="IPR023298">
    <property type="entry name" value="ATPase_P-typ_TM_dom_sf"/>
</dbReference>
<feature type="transmembrane region" description="Helical" evidence="12">
    <location>
        <begin position="403"/>
        <end position="427"/>
    </location>
</feature>
<feature type="transmembrane region" description="Helical" evidence="12">
    <location>
        <begin position="907"/>
        <end position="929"/>
    </location>
</feature>
<keyword evidence="6" id="KW-0067">ATP-binding</keyword>
<protein>
    <submittedName>
        <fullName evidence="16">ATPase cation transporting 13A2</fullName>
    </submittedName>
</protein>
<keyword evidence="4" id="KW-0479">Metal-binding</keyword>
<feature type="region of interest" description="Disordered" evidence="11">
    <location>
        <begin position="1"/>
        <end position="25"/>
    </location>
</feature>
<dbReference type="PANTHER" id="PTHR45630:SF2">
    <property type="entry name" value="POLYAMINE-TRANSPORTING ATPASE 13A2"/>
    <property type="match status" value="1"/>
</dbReference>
<dbReference type="InterPro" id="IPR036412">
    <property type="entry name" value="HAD-like_sf"/>
</dbReference>
<dbReference type="NCBIfam" id="TIGR01657">
    <property type="entry name" value="P-ATPase-V"/>
    <property type="match status" value="1"/>
</dbReference>
<evidence type="ECO:0000256" key="5">
    <source>
        <dbReference type="ARBA" id="ARBA00022741"/>
    </source>
</evidence>
<dbReference type="RefSeq" id="XP_051280671.1">
    <property type="nucleotide sequence ID" value="XM_051424711.1"/>
</dbReference>
<reference evidence="16" key="2">
    <citation type="submission" date="2025-09" db="UniProtKB">
        <authorList>
            <consortium name="Ensembl"/>
        </authorList>
    </citation>
    <scope>IDENTIFICATION</scope>
</reference>
<keyword evidence="8" id="KW-1278">Translocase</keyword>
<dbReference type="InterPro" id="IPR047819">
    <property type="entry name" value="P5A-ATPase_N"/>
</dbReference>
<dbReference type="InterPro" id="IPR047821">
    <property type="entry name" value="P5B-type_ATPase"/>
</dbReference>
<proteinExistence type="inferred from homology"/>
<dbReference type="PANTHER" id="PTHR45630">
    <property type="entry name" value="CATION-TRANSPORTING ATPASE-RELATED"/>
    <property type="match status" value="1"/>
</dbReference>
<keyword evidence="10 12" id="KW-0472">Membrane</keyword>
<feature type="transmembrane region" description="Helical" evidence="12">
    <location>
        <begin position="1050"/>
        <end position="1071"/>
    </location>
</feature>
<feature type="transmembrane region" description="Helical" evidence="12">
    <location>
        <begin position="1091"/>
        <end position="1121"/>
    </location>
</feature>
<evidence type="ECO:0000256" key="2">
    <source>
        <dbReference type="ARBA" id="ARBA00006000"/>
    </source>
</evidence>
<dbReference type="InterPro" id="IPR001757">
    <property type="entry name" value="P_typ_ATPase"/>
</dbReference>
<evidence type="ECO:0000259" key="13">
    <source>
        <dbReference type="Pfam" id="PF00122"/>
    </source>
</evidence>
<comment type="subcellular location">
    <subcellularLocation>
        <location evidence="1">Membrane</location>
        <topology evidence="1">Multi-pass membrane protein</topology>
    </subcellularLocation>
</comment>
<name>A0A8C4H1U0_DICLA</name>
<dbReference type="NCBIfam" id="TIGR01494">
    <property type="entry name" value="ATPase_P-type"/>
    <property type="match status" value="2"/>
</dbReference>
<dbReference type="InterPro" id="IPR059000">
    <property type="entry name" value="ATPase_P-type_domA"/>
</dbReference>
<evidence type="ECO:0000256" key="10">
    <source>
        <dbReference type="ARBA" id="ARBA00023136"/>
    </source>
</evidence>
<feature type="domain" description="P-type ATPase A" evidence="13">
    <location>
        <begin position="267"/>
        <end position="385"/>
    </location>
</feature>
<evidence type="ECO:0000313" key="16">
    <source>
        <dbReference type="Ensembl" id="ENSDLAP00005035889.2"/>
    </source>
</evidence>
<dbReference type="Pfam" id="PF13246">
    <property type="entry name" value="Cation_ATPase"/>
    <property type="match status" value="1"/>
</dbReference>
<dbReference type="InterPro" id="IPR044492">
    <property type="entry name" value="P_typ_ATPase_HD_dom"/>
</dbReference>
<evidence type="ECO:0000259" key="14">
    <source>
        <dbReference type="Pfam" id="PF00690"/>
    </source>
</evidence>
<dbReference type="SFLD" id="SFLDF00027">
    <property type="entry name" value="p-type_atpase"/>
    <property type="match status" value="1"/>
</dbReference>
<dbReference type="SUPFAM" id="SSF81660">
    <property type="entry name" value="Metal cation-transporting ATPase, ATP-binding domain N"/>
    <property type="match status" value="1"/>
</dbReference>
<feature type="domain" description="Cation-transporting P-type ATPase N-terminal" evidence="14">
    <location>
        <begin position="172"/>
        <end position="223"/>
    </location>
</feature>
<dbReference type="SFLD" id="SFLDG00002">
    <property type="entry name" value="C1.7:_P-type_atpase_like"/>
    <property type="match status" value="1"/>
</dbReference>
<dbReference type="Proteomes" id="UP000694389">
    <property type="component" value="Unassembled WGS sequence"/>
</dbReference>
<dbReference type="SUPFAM" id="SSF56784">
    <property type="entry name" value="HAD-like"/>
    <property type="match status" value="1"/>
</dbReference>
<feature type="transmembrane region" description="Helical" evidence="12">
    <location>
        <begin position="935"/>
        <end position="956"/>
    </location>
</feature>
<dbReference type="InterPro" id="IPR018303">
    <property type="entry name" value="ATPase_P-typ_P_site"/>
</dbReference>
<dbReference type="FunFam" id="2.70.150.10:FF:000060">
    <property type="entry name" value="Cation-transporting ATPase"/>
    <property type="match status" value="1"/>
</dbReference>
<evidence type="ECO:0000256" key="4">
    <source>
        <dbReference type="ARBA" id="ARBA00022723"/>
    </source>
</evidence>
<evidence type="ECO:0000256" key="11">
    <source>
        <dbReference type="SAM" id="MobiDB-lite"/>
    </source>
</evidence>
<evidence type="ECO:0000256" key="8">
    <source>
        <dbReference type="ARBA" id="ARBA00022967"/>
    </source>
</evidence>
<dbReference type="InterPro" id="IPR006544">
    <property type="entry name" value="P-type_TPase_V"/>
</dbReference>
<dbReference type="GO" id="GO:0016243">
    <property type="term" value="P:regulation of autophagosome size"/>
    <property type="evidence" value="ECO:0007669"/>
    <property type="project" value="TreeGrafter"/>
</dbReference>
<evidence type="ECO:0000256" key="7">
    <source>
        <dbReference type="ARBA" id="ARBA00022842"/>
    </source>
</evidence>
<dbReference type="SUPFAM" id="SSF81653">
    <property type="entry name" value="Calcium ATPase, transduction domain A"/>
    <property type="match status" value="1"/>
</dbReference>
<dbReference type="CTD" id="23400"/>
<sequence>MDRRGSVVEPQSGLPSPSPRDPLLSPDSHMDVQGYKWVRWRVWLCRLAAVLSLGLLLIVFHWRPRLAVLARCCSCPLALADILLIRDSFGKQHVVEVLTEEMEEGSMDLLGELEDTEWRDTVQLYKEEVRNMKTLLRYYLFEGLRYIWIDRKGTFCRVSVLNEDWTCKDLYGFQKGLSHLEQNLRKRVYGPNLIDVPVKPYMKLLFEEVLNPFYMFQLFSITLWMIDHYFVYAICIFIISVLSICISLYEIRKQSITIRNMARFVTNVTVRRNSGAEQCVSSVDLVPGDCIIIPQDGLLLPCDAALLDGECLVNESMLTGESVPVLKTPLPAGERTYSSETERRHTLFCGTQLIQAKGGGQEGSGAIAVVTSTGFFTAKGNLVSSILYPQPTNFRFYRDSAKFLLVLSFVAMFGTIYSFVVLFTSNATWLELVIRSLDIVTIAVPPALPAAITTGTIYAQRRLKNQGVFCISPPRINISGKVSVFCFDKTGTLTEDGLDVWGVMEGGPSGFSELVPEPRLLPTGHMLSGLACCHTVTLLRGQPLGDPLELKMVESTGWTLQEPEGDGKVLDAEFGGHRVLAVMRPPTQQLSAQGPSTREAVAIVQRFPFSSALQRMSVVTVAQGGRSALAFIKGSPEMVASLCRAETVPAQFSSKLRNFSSEGLRVLALAYKPLDRSTDFRSIERGEVEKDMQFLGLMMMKNLVKPESAKVINVLRLANLRSVMVTGDNILTAVNVAKSCGMVGSDEKVIFVNATPHTAQSMPTLRFTLEDGGTTTAQSSVEVITQGLYQGGYGYHLAISGKSYAALCDHFPEYLPKVLLRTTVFARMGPDQKTQLVKELQKLNYRVGMCGDGANDCGALRAADVGVSLSEAEASVASPFTSKTDNISCVPLLIREGRCSLVTSFSLFKYMALYSLIQLCAVLILYTVKTTMADLQFLVCDIFVVTVLAIVMGRGGPSKELDPRRPSASLLALPVLGSLFIHTCIIILGQLSALFITTSQDWYIPLNSSVYGSSNLPNMEDTSVFLLSGFQYIIMAVVVTKGYPHKKPLYYNVIFLCILFVLFAMMTWLMVYPGSIVRQYLQLYDFSDMNFKILLVAVAALNFLLCFVVEVLIDLGILNYLRLLRGKRQSKKQYKRLNIVLSNSPSWPPLNQFLSPTSQVISIS</sequence>
<keyword evidence="3 12" id="KW-0812">Transmembrane</keyword>
<evidence type="ECO:0000259" key="15">
    <source>
        <dbReference type="Pfam" id="PF12409"/>
    </source>
</evidence>
<reference evidence="16" key="1">
    <citation type="submission" date="2025-08" db="UniProtKB">
        <authorList>
            <consortium name="Ensembl"/>
        </authorList>
    </citation>
    <scope>IDENTIFICATION</scope>
</reference>
<feature type="transmembrane region" description="Helical" evidence="12">
    <location>
        <begin position="968"/>
        <end position="996"/>
    </location>
</feature>
<dbReference type="GO" id="GO:0015662">
    <property type="term" value="F:P-type ion transporter activity"/>
    <property type="evidence" value="ECO:0007669"/>
    <property type="project" value="InterPro"/>
</dbReference>
<feature type="transmembrane region" description="Helical" evidence="12">
    <location>
        <begin position="1024"/>
        <end position="1043"/>
    </location>
</feature>
<dbReference type="SFLD" id="SFLDS00003">
    <property type="entry name" value="Haloacid_Dehalogenase"/>
    <property type="match status" value="1"/>
</dbReference>
<dbReference type="InterPro" id="IPR004014">
    <property type="entry name" value="ATPase_P-typ_cation-transptr_N"/>
</dbReference>
<dbReference type="FunFam" id="1.20.1110.10:FF:000023">
    <property type="entry name" value="Cation-transporting ATPase"/>
    <property type="match status" value="1"/>
</dbReference>
<dbReference type="InterPro" id="IPR008250">
    <property type="entry name" value="ATPase_P-typ_transduc_dom_A_sf"/>
</dbReference>
<dbReference type="GO" id="GO:0015203">
    <property type="term" value="F:polyamine transmembrane transporter activity"/>
    <property type="evidence" value="ECO:0007669"/>
    <property type="project" value="TreeGrafter"/>
</dbReference>
<dbReference type="GO" id="GO:0005524">
    <property type="term" value="F:ATP binding"/>
    <property type="evidence" value="ECO:0007669"/>
    <property type="project" value="UniProtKB-KW"/>
</dbReference>
<dbReference type="GO" id="GO:0031902">
    <property type="term" value="C:late endosome membrane"/>
    <property type="evidence" value="ECO:0007669"/>
    <property type="project" value="TreeGrafter"/>
</dbReference>
<dbReference type="GO" id="GO:0016887">
    <property type="term" value="F:ATP hydrolysis activity"/>
    <property type="evidence" value="ECO:0007669"/>
    <property type="project" value="InterPro"/>
</dbReference>
<feature type="transmembrane region" description="Helical" evidence="12">
    <location>
        <begin position="43"/>
        <end position="62"/>
    </location>
</feature>
<dbReference type="InterPro" id="IPR023214">
    <property type="entry name" value="HAD_sf"/>
</dbReference>
<evidence type="ECO:0000256" key="6">
    <source>
        <dbReference type="ARBA" id="ARBA00022840"/>
    </source>
</evidence>
<dbReference type="OMA" id="SGWKDPL"/>
<evidence type="ECO:0000256" key="9">
    <source>
        <dbReference type="ARBA" id="ARBA00022989"/>
    </source>
</evidence>
<dbReference type="GO" id="GO:0046872">
    <property type="term" value="F:metal ion binding"/>
    <property type="evidence" value="ECO:0007669"/>
    <property type="project" value="UniProtKB-KW"/>
</dbReference>
<dbReference type="Pfam" id="PF00690">
    <property type="entry name" value="Cation_ATPase_N"/>
    <property type="match status" value="1"/>
</dbReference>
<dbReference type="GeneID" id="127377093"/>
<organism evidence="16 17">
    <name type="scientific">Dicentrarchus labrax</name>
    <name type="common">European seabass</name>
    <name type="synonym">Morone labrax</name>
    <dbReference type="NCBI Taxonomy" id="13489"/>
    <lineage>
        <taxon>Eukaryota</taxon>
        <taxon>Metazoa</taxon>
        <taxon>Chordata</taxon>
        <taxon>Craniata</taxon>
        <taxon>Vertebrata</taxon>
        <taxon>Euteleostomi</taxon>
        <taxon>Actinopterygii</taxon>
        <taxon>Neopterygii</taxon>
        <taxon>Teleostei</taxon>
        <taxon>Neoteleostei</taxon>
        <taxon>Acanthomorphata</taxon>
        <taxon>Eupercaria</taxon>
        <taxon>Moronidae</taxon>
        <taxon>Dicentrarchus</taxon>
    </lineage>
</organism>
<evidence type="ECO:0000256" key="3">
    <source>
        <dbReference type="ARBA" id="ARBA00022692"/>
    </source>
</evidence>
<keyword evidence="5" id="KW-0547">Nucleotide-binding</keyword>
<dbReference type="PROSITE" id="PS00154">
    <property type="entry name" value="ATPASE_E1_E2"/>
    <property type="match status" value="1"/>
</dbReference>
<dbReference type="PROSITE" id="PS01229">
    <property type="entry name" value="COF_2"/>
    <property type="match status" value="1"/>
</dbReference>
<dbReference type="InterPro" id="IPR023299">
    <property type="entry name" value="ATPase_P-typ_cyto_dom_N"/>
</dbReference>
<keyword evidence="9 12" id="KW-1133">Transmembrane helix</keyword>
<dbReference type="CDD" id="cd07542">
    <property type="entry name" value="P-type_ATPase_cation"/>
    <property type="match status" value="1"/>
</dbReference>
<dbReference type="AlphaFoldDB" id="A0A8C4H1U0"/>
<comment type="similarity">
    <text evidence="2">Belongs to the cation transport ATPase (P-type) (TC 3.A.3) family. Type V subfamily.</text>
</comment>
<accession>A0A8C4H1U0</accession>
<dbReference type="Gene3D" id="3.40.50.1000">
    <property type="entry name" value="HAD superfamily/HAD-like"/>
    <property type="match status" value="2"/>
</dbReference>
<dbReference type="GO" id="GO:0006874">
    <property type="term" value="P:intracellular calcium ion homeostasis"/>
    <property type="evidence" value="ECO:0007669"/>
    <property type="project" value="TreeGrafter"/>
</dbReference>
<dbReference type="Pfam" id="PF12409">
    <property type="entry name" value="P5-ATPase"/>
    <property type="match status" value="1"/>
</dbReference>
<evidence type="ECO:0000256" key="1">
    <source>
        <dbReference type="ARBA" id="ARBA00004141"/>
    </source>
</evidence>
<dbReference type="SUPFAM" id="SSF81665">
    <property type="entry name" value="Calcium ATPase, transmembrane domain M"/>
    <property type="match status" value="1"/>
</dbReference>
<dbReference type="GO" id="GO:0019829">
    <property type="term" value="F:ATPase-coupled monoatomic cation transmembrane transporter activity"/>
    <property type="evidence" value="ECO:0007669"/>
    <property type="project" value="InterPro"/>
</dbReference>
<dbReference type="FunFam" id="3.40.50.1000:FF:000045">
    <property type="entry name" value="Cation-transporting ATPase"/>
    <property type="match status" value="1"/>
</dbReference>
<dbReference type="PRINTS" id="PR00119">
    <property type="entry name" value="CATATPASE"/>
</dbReference>
<dbReference type="GeneTree" id="ENSGT00940000159714"/>
<keyword evidence="7" id="KW-0460">Magnesium</keyword>
<dbReference type="GO" id="GO:0061909">
    <property type="term" value="P:autophagosome-lysosome fusion"/>
    <property type="evidence" value="ECO:0007669"/>
    <property type="project" value="TreeGrafter"/>
</dbReference>
<dbReference type="Ensembl" id="ENSDLAT00005038296.2">
    <property type="protein sequence ID" value="ENSDLAP00005035889.2"/>
    <property type="gene ID" value="ENSDLAG00005014127.2"/>
</dbReference>
<gene>
    <name evidence="16" type="primary">atp13a2</name>
</gene>
<dbReference type="OrthoDB" id="48943at2759"/>
<evidence type="ECO:0000313" key="17">
    <source>
        <dbReference type="Proteomes" id="UP000694389"/>
    </source>
</evidence>
<keyword evidence="17" id="KW-1185">Reference proteome</keyword>
<dbReference type="Gene3D" id="1.20.1110.10">
    <property type="entry name" value="Calcium-transporting ATPase, transmembrane domain"/>
    <property type="match status" value="1"/>
</dbReference>
<dbReference type="GO" id="GO:0010821">
    <property type="term" value="P:regulation of mitochondrion organization"/>
    <property type="evidence" value="ECO:0007669"/>
    <property type="project" value="TreeGrafter"/>
</dbReference>
<dbReference type="Gene3D" id="2.70.150.10">
    <property type="entry name" value="Calcium-transporting ATPase, cytoplasmic transduction domain A"/>
    <property type="match status" value="1"/>
</dbReference>
<feature type="domain" description="P5B-type ATPase N-terminal" evidence="15">
    <location>
        <begin position="27"/>
        <end position="148"/>
    </location>
</feature>
<dbReference type="Gene3D" id="3.40.1110.10">
    <property type="entry name" value="Calcium-transporting ATPase, cytoplasmic domain N"/>
    <property type="match status" value="1"/>
</dbReference>
<feature type="transmembrane region" description="Helical" evidence="12">
    <location>
        <begin position="231"/>
        <end position="251"/>
    </location>
</feature>
<evidence type="ECO:0000256" key="12">
    <source>
        <dbReference type="SAM" id="Phobius"/>
    </source>
</evidence>